<comment type="caution">
    <text evidence="1">The sequence shown here is derived from an EMBL/GenBank/DDBJ whole genome shotgun (WGS) entry which is preliminary data.</text>
</comment>
<evidence type="ECO:0000313" key="2">
    <source>
        <dbReference type="Proteomes" id="UP000838756"/>
    </source>
</evidence>
<keyword evidence="2" id="KW-1185">Reference proteome</keyword>
<organism evidence="1 2">
    <name type="scientific">Pararge aegeria aegeria</name>
    <dbReference type="NCBI Taxonomy" id="348720"/>
    <lineage>
        <taxon>Eukaryota</taxon>
        <taxon>Metazoa</taxon>
        <taxon>Ecdysozoa</taxon>
        <taxon>Arthropoda</taxon>
        <taxon>Hexapoda</taxon>
        <taxon>Insecta</taxon>
        <taxon>Pterygota</taxon>
        <taxon>Neoptera</taxon>
        <taxon>Endopterygota</taxon>
        <taxon>Lepidoptera</taxon>
        <taxon>Glossata</taxon>
        <taxon>Ditrysia</taxon>
        <taxon>Papilionoidea</taxon>
        <taxon>Nymphalidae</taxon>
        <taxon>Satyrinae</taxon>
        <taxon>Satyrini</taxon>
        <taxon>Parargina</taxon>
        <taxon>Pararge</taxon>
    </lineage>
</organism>
<name>A0A8S4QYQ6_9NEOP</name>
<reference evidence="1" key="1">
    <citation type="submission" date="2022-03" db="EMBL/GenBank/DDBJ databases">
        <authorList>
            <person name="Lindestad O."/>
        </authorList>
    </citation>
    <scope>NUCLEOTIDE SEQUENCE</scope>
</reference>
<protein>
    <submittedName>
        <fullName evidence="1">Jg5546 protein</fullName>
    </submittedName>
</protein>
<proteinExistence type="predicted"/>
<sequence>MPQWDSCLIFKKPNFPNSLLRNNSITKCRRHPAPQLATSCRAVRTCFVRVCIHLRGEFYKHVKILK</sequence>
<gene>
    <name evidence="1" type="primary">jg5546</name>
    <name evidence="1" type="ORF">PAEG_LOCUS6422</name>
</gene>
<accession>A0A8S4QYQ6</accession>
<evidence type="ECO:0000313" key="1">
    <source>
        <dbReference type="EMBL" id="CAH2218699.1"/>
    </source>
</evidence>
<dbReference type="Proteomes" id="UP000838756">
    <property type="component" value="Unassembled WGS sequence"/>
</dbReference>
<dbReference type="AlphaFoldDB" id="A0A8S4QYQ6"/>
<dbReference type="EMBL" id="CAKXAJ010019790">
    <property type="protein sequence ID" value="CAH2218699.1"/>
    <property type="molecule type" value="Genomic_DNA"/>
</dbReference>